<evidence type="ECO:0000313" key="2">
    <source>
        <dbReference type="EMBL" id="EPA05797.1"/>
    </source>
</evidence>
<proteinExistence type="predicted"/>
<protein>
    <recommendedName>
        <fullName evidence="1">DUF3473 domain-containing protein</fullName>
    </recommendedName>
</protein>
<sequence>SWIIDTLEDNNYQYDSSIVPAKTKLYGIDNAETKPYKITSSSIEKNNPDGKILEFPLLVTKIFGKTIPAAGGFYLRTLPLKIIERAIRKYNDESIPATFYIHSWELTPEYMPKIPLSLMDSFITYHNLNSTFSKMDKILKKFKFTSFEQYLKGK</sequence>
<reference evidence="2 3" key="1">
    <citation type="journal article" date="2012" name="J. Bacteriol.">
        <title>Genome Sequence of "Candidatus Nitrosoarchaeum limnia" BG20, a Low-Salinity Ammonia-Oxidizing Archaeon from the San Francisco Bay Estuary.</title>
        <authorList>
            <person name="Mosier A.C."/>
            <person name="Allen E.E."/>
            <person name="Kim M."/>
            <person name="Ferriera S."/>
            <person name="Francis C.A."/>
        </authorList>
    </citation>
    <scope>NUCLEOTIDE SEQUENCE [LARGE SCALE GENOMIC DNA]</scope>
    <source>
        <strain evidence="2 3">BG20</strain>
    </source>
</reference>
<dbReference type="InterPro" id="IPR022560">
    <property type="entry name" value="DUF3473"/>
</dbReference>
<dbReference type="RefSeq" id="WP_010191518.1">
    <property type="nucleotide sequence ID" value="NZ_AHJG01000141.1"/>
</dbReference>
<evidence type="ECO:0000259" key="1">
    <source>
        <dbReference type="Pfam" id="PF11959"/>
    </source>
</evidence>
<feature type="non-terminal residue" evidence="2">
    <location>
        <position position="1"/>
    </location>
</feature>
<evidence type="ECO:0000313" key="3">
    <source>
        <dbReference type="Proteomes" id="UP000014065"/>
    </source>
</evidence>
<dbReference type="Proteomes" id="UP000014065">
    <property type="component" value="Unassembled WGS sequence"/>
</dbReference>
<organism evidence="2 3">
    <name type="scientific">Candidatus Nitrosarchaeum limnium BG20</name>
    <dbReference type="NCBI Taxonomy" id="859192"/>
    <lineage>
        <taxon>Archaea</taxon>
        <taxon>Nitrososphaerota</taxon>
        <taxon>Nitrososphaeria</taxon>
        <taxon>Nitrosopumilales</taxon>
        <taxon>Nitrosopumilaceae</taxon>
        <taxon>Nitrosarchaeum</taxon>
    </lineage>
</organism>
<dbReference type="Gene3D" id="3.20.20.370">
    <property type="entry name" value="Glycoside hydrolase/deacetylase"/>
    <property type="match status" value="1"/>
</dbReference>
<keyword evidence="3" id="KW-1185">Reference proteome</keyword>
<dbReference type="AlphaFoldDB" id="S2EMP7"/>
<accession>S2EMP7</accession>
<dbReference type="Pfam" id="PF11959">
    <property type="entry name" value="DUF3473"/>
    <property type="match status" value="1"/>
</dbReference>
<name>S2EMP7_9ARCH</name>
<comment type="caution">
    <text evidence="2">The sequence shown here is derived from an EMBL/GenBank/DDBJ whole genome shotgun (WGS) entry which is preliminary data.</text>
</comment>
<feature type="domain" description="DUF3473" evidence="1">
    <location>
        <begin position="16"/>
        <end position="151"/>
    </location>
</feature>
<gene>
    <name evidence="2" type="ORF">BG20_I2661</name>
</gene>
<dbReference type="EMBL" id="AHJG01000141">
    <property type="protein sequence ID" value="EPA05797.1"/>
    <property type="molecule type" value="Genomic_DNA"/>
</dbReference>
<dbReference type="OrthoDB" id="10436at2157"/>